<evidence type="ECO:0000256" key="7">
    <source>
        <dbReference type="HAMAP-Rule" id="MF_00312"/>
    </source>
</evidence>
<keyword evidence="7" id="KW-1003">Cell membrane</keyword>
<dbReference type="EMBL" id="CP002101">
    <property type="protein sequence ID" value="AEH61319.1"/>
    <property type="molecule type" value="Genomic_DNA"/>
</dbReference>
<dbReference type="GO" id="GO:0005886">
    <property type="term" value="C:plasma membrane"/>
    <property type="evidence" value="ECO:0007669"/>
    <property type="project" value="UniProtKB-SubCell"/>
</dbReference>
<evidence type="ECO:0000256" key="3">
    <source>
        <dbReference type="ARBA" id="ARBA00022781"/>
    </source>
</evidence>
<keyword evidence="2 7" id="KW-0813">Transport</keyword>
<keyword evidence="6 7" id="KW-0066">ATP synthesis</keyword>
<evidence type="ECO:0000256" key="6">
    <source>
        <dbReference type="ARBA" id="ARBA00023310"/>
    </source>
</evidence>
<evidence type="ECO:0000313" key="8">
    <source>
        <dbReference type="EMBL" id="AEH61319.1"/>
    </source>
</evidence>
<dbReference type="HOGENOM" id="CLU_135754_2_2_2"/>
<dbReference type="RefSeq" id="WP_013898756.1">
    <property type="nucleotide sequence ID" value="NC_015676.1"/>
</dbReference>
<dbReference type="HAMAP" id="MF_00312">
    <property type="entry name" value="ATP_synth_F_arch"/>
    <property type="match status" value="1"/>
</dbReference>
<dbReference type="NCBIfam" id="NF002577">
    <property type="entry name" value="PRK02228.1"/>
    <property type="match status" value="1"/>
</dbReference>
<dbReference type="Gene3D" id="3.40.50.10580">
    <property type="entry name" value="ATPase, V1 complex, subunit F"/>
    <property type="match status" value="1"/>
</dbReference>
<dbReference type="SUPFAM" id="SSF159468">
    <property type="entry name" value="AtpF-like"/>
    <property type="match status" value="1"/>
</dbReference>
<evidence type="ECO:0000256" key="1">
    <source>
        <dbReference type="ARBA" id="ARBA00010148"/>
    </source>
</evidence>
<comment type="subunit">
    <text evidence="7">Has multiple subunits with at least A(3), B(3), C, D, E, F, H, I and proteolipid K(x).</text>
</comment>
<comment type="subcellular location">
    <subcellularLocation>
        <location evidence="7">Cell membrane</location>
        <topology evidence="7">Peripheral membrane protein</topology>
    </subcellularLocation>
</comment>
<protein>
    <recommendedName>
        <fullName evidence="7">A-type ATP synthase subunit F</fullName>
    </recommendedName>
</protein>
<comment type="function">
    <text evidence="7">Component of the A-type ATP synthase that produces ATP from ADP in the presence of a proton gradient across the membrane.</text>
</comment>
<dbReference type="GeneID" id="10823117"/>
<dbReference type="Pfam" id="PF01990">
    <property type="entry name" value="ATP-synt_F"/>
    <property type="match status" value="1"/>
</dbReference>
<dbReference type="InterPro" id="IPR036906">
    <property type="entry name" value="ATPase_V1_fsu_sf"/>
</dbReference>
<dbReference type="GO" id="GO:0042777">
    <property type="term" value="P:proton motive force-driven plasma membrane ATP synthesis"/>
    <property type="evidence" value="ECO:0007669"/>
    <property type="project" value="UniProtKB-UniRule"/>
</dbReference>
<keyword evidence="5 7" id="KW-0472">Membrane</keyword>
<evidence type="ECO:0000256" key="2">
    <source>
        <dbReference type="ARBA" id="ARBA00022448"/>
    </source>
</evidence>
<dbReference type="InterPro" id="IPR022944">
    <property type="entry name" value="ATPase_V1-cplx_fsu_bac/arc"/>
</dbReference>
<dbReference type="AlphaFoldDB" id="F7XP27"/>
<organism evidence="8 9">
    <name type="scientific">Methanosalsum zhilinae (strain DSM 4017 / NBRC 107636 / OCM 62 / WeN5)</name>
    <name type="common">Methanohalophilus zhilinae</name>
    <dbReference type="NCBI Taxonomy" id="679901"/>
    <lineage>
        <taxon>Archaea</taxon>
        <taxon>Methanobacteriati</taxon>
        <taxon>Methanobacteriota</taxon>
        <taxon>Stenosarchaea group</taxon>
        <taxon>Methanomicrobia</taxon>
        <taxon>Methanosarcinales</taxon>
        <taxon>Methanosarcinaceae</taxon>
        <taxon>Methanosalsum</taxon>
    </lineage>
</organism>
<dbReference type="GO" id="GO:0046961">
    <property type="term" value="F:proton-transporting ATPase activity, rotational mechanism"/>
    <property type="evidence" value="ECO:0007669"/>
    <property type="project" value="InterPro"/>
</dbReference>
<reference evidence="8" key="1">
    <citation type="submission" date="2010-07" db="EMBL/GenBank/DDBJ databases">
        <title>The complete genome of Methanosalsum zhilinae DSM 4017.</title>
        <authorList>
            <consortium name="US DOE Joint Genome Institute (JGI-PGF)"/>
            <person name="Lucas S."/>
            <person name="Copeland A."/>
            <person name="Lapidus A."/>
            <person name="Glavina del Rio T."/>
            <person name="Dalin E."/>
            <person name="Tice H."/>
            <person name="Bruce D."/>
            <person name="Goodwin L."/>
            <person name="Pitluck S."/>
            <person name="Kyrpides N."/>
            <person name="Mavromatis K."/>
            <person name="Ovchinnikova G."/>
            <person name="Daligault H."/>
            <person name="Detter J.C."/>
            <person name="Han C."/>
            <person name="Tapia R."/>
            <person name="Larimer F."/>
            <person name="Land M."/>
            <person name="Hauser L."/>
            <person name="Markowitz V."/>
            <person name="Cheng J.-F."/>
            <person name="Hugenholtz P."/>
            <person name="Woyke T."/>
            <person name="Wu D."/>
            <person name="Spring S."/>
            <person name="Schueler E."/>
            <person name="Brambilla E."/>
            <person name="Klenk H.-P."/>
            <person name="Eisen J.A."/>
        </authorList>
    </citation>
    <scope>NUCLEOTIDE SEQUENCE</scope>
    <source>
        <strain evidence="8">DSM 4017</strain>
    </source>
</reference>
<proteinExistence type="inferred from homology"/>
<comment type="similarity">
    <text evidence="1 7">Belongs to the V-ATPase F subunit family.</text>
</comment>
<dbReference type="InterPro" id="IPR008218">
    <property type="entry name" value="ATPase_V1-cplx_f_g_su"/>
</dbReference>
<dbReference type="OrthoDB" id="24971at2157"/>
<accession>F7XP27</accession>
<dbReference type="GO" id="GO:0046933">
    <property type="term" value="F:proton-transporting ATP synthase activity, rotational mechanism"/>
    <property type="evidence" value="ECO:0007669"/>
    <property type="project" value="UniProtKB-UniRule"/>
</dbReference>
<keyword evidence="4 7" id="KW-0406">Ion transport</keyword>
<gene>
    <name evidence="7" type="primary">atpF</name>
    <name evidence="8" type="ordered locus">Mzhil_1480</name>
</gene>
<keyword evidence="3 7" id="KW-0375">Hydrogen ion transport</keyword>
<dbReference type="Proteomes" id="UP000006622">
    <property type="component" value="Chromosome"/>
</dbReference>
<keyword evidence="9" id="KW-1185">Reference proteome</keyword>
<sequence length="99" mass="10846">MELAVVGDGEFVTGFRLAGIRKVYEVNGNGLEDAVKSILEDPKVGILIMHENDLNKLPEILRKKLNESVEPTVVTLGGTGESSNLREKIKQSVGVDLWK</sequence>
<dbReference type="KEGG" id="mzh:Mzhil_1480"/>
<evidence type="ECO:0000256" key="5">
    <source>
        <dbReference type="ARBA" id="ARBA00023136"/>
    </source>
</evidence>
<name>F7XP27_METZD</name>
<dbReference type="GO" id="GO:0005524">
    <property type="term" value="F:ATP binding"/>
    <property type="evidence" value="ECO:0007669"/>
    <property type="project" value="UniProtKB-UniRule"/>
</dbReference>
<evidence type="ECO:0000256" key="4">
    <source>
        <dbReference type="ARBA" id="ARBA00023065"/>
    </source>
</evidence>
<evidence type="ECO:0000313" key="9">
    <source>
        <dbReference type="Proteomes" id="UP000006622"/>
    </source>
</evidence>
<dbReference type="STRING" id="679901.Mzhil_1480"/>